<proteinExistence type="predicted"/>
<dbReference type="Gene3D" id="3.30.470.20">
    <property type="entry name" value="ATP-grasp fold, B domain"/>
    <property type="match status" value="1"/>
</dbReference>
<dbReference type="PANTHER" id="PTHR43585">
    <property type="entry name" value="FUMIPYRROLE BIOSYNTHESIS PROTEIN C"/>
    <property type="match status" value="1"/>
</dbReference>
<dbReference type="AlphaFoldDB" id="A0A7H8T8Z7"/>
<gene>
    <name evidence="6" type="ORF">HUT05_22945</name>
</gene>
<sequence>MREVQKATGERPLLLVVATGMRTYREYLLSSIRGEFDIHLFHVDEPTWEKEYISGWTVLPSTLDGPAMARAALELHAATPVAGVLCWDEGRIHAAAYVAEALGLRNGEPDVIWRLRDKGQTRAALDEAGVAQPRSVAVKTLDEALAAAERVGYPAILKPRGLGASLGVVRVENAGELAQRFPFTAGMKGPDPEPLLYSTDQPVLVEELVTGEEISVDAVVQDGKVVPLFIGRKVVGYPPYAEEIGHFVDADDPLLTDPQLLDALQDTHTALGFRDGWTHSEFMLTAAGPRLIEVNGRLGGDMIPYLGMLATGIDPGLAAARVACGITPGTTPAHRRVAGIRFFYVEHDDTRIESVSFHEAGLPAALEQLVPVARAGAVVSPPPKGTVWGRIAFAIATGGAVEECGAALDAAEAALHVRSGQDATHAREE</sequence>
<keyword evidence="7" id="KW-1185">Reference proteome</keyword>
<dbReference type="GO" id="GO:0005524">
    <property type="term" value="F:ATP binding"/>
    <property type="evidence" value="ECO:0007669"/>
    <property type="project" value="UniProtKB-UniRule"/>
</dbReference>
<dbReference type="GO" id="GO:0046872">
    <property type="term" value="F:metal ion binding"/>
    <property type="evidence" value="ECO:0007669"/>
    <property type="project" value="InterPro"/>
</dbReference>
<dbReference type="PROSITE" id="PS50975">
    <property type="entry name" value="ATP_GRASP"/>
    <property type="match status" value="1"/>
</dbReference>
<protein>
    <submittedName>
        <fullName evidence="6">ATP-grasp domain-containing protein</fullName>
    </submittedName>
</protein>
<accession>A0A7H8T8Z7</accession>
<dbReference type="PANTHER" id="PTHR43585:SF2">
    <property type="entry name" value="ATP-GRASP ENZYME FSQD"/>
    <property type="match status" value="1"/>
</dbReference>
<dbReference type="Gene3D" id="3.40.50.20">
    <property type="match status" value="1"/>
</dbReference>
<evidence type="ECO:0000256" key="1">
    <source>
        <dbReference type="ARBA" id="ARBA00022598"/>
    </source>
</evidence>
<evidence type="ECO:0000256" key="4">
    <source>
        <dbReference type="PROSITE-ProRule" id="PRU00409"/>
    </source>
</evidence>
<dbReference type="InterPro" id="IPR052032">
    <property type="entry name" value="ATP-dep_AA_Ligase"/>
</dbReference>
<reference evidence="6 7" key="1">
    <citation type="submission" date="2020-06" db="EMBL/GenBank/DDBJ databases">
        <title>Genome mining for natural products.</title>
        <authorList>
            <person name="Zhang B."/>
            <person name="Shi J."/>
            <person name="Ge H."/>
        </authorList>
    </citation>
    <scope>NUCLEOTIDE SEQUENCE [LARGE SCALE GENOMIC DNA]</scope>
    <source>
        <strain evidence="6 7">NA02069</strain>
    </source>
</reference>
<dbReference type="Pfam" id="PF13535">
    <property type="entry name" value="ATP-grasp_4"/>
    <property type="match status" value="1"/>
</dbReference>
<dbReference type="EMBL" id="CP056041">
    <property type="protein sequence ID" value="QKZ19966.1"/>
    <property type="molecule type" value="Genomic_DNA"/>
</dbReference>
<dbReference type="Proteomes" id="UP000509418">
    <property type="component" value="Chromosome"/>
</dbReference>
<keyword evidence="3 4" id="KW-0067">ATP-binding</keyword>
<dbReference type="InterPro" id="IPR011761">
    <property type="entry name" value="ATP-grasp"/>
</dbReference>
<keyword evidence="1" id="KW-0436">Ligase</keyword>
<dbReference type="RefSeq" id="WP_176576169.1">
    <property type="nucleotide sequence ID" value="NZ_CBDRGH010000027.1"/>
</dbReference>
<organism evidence="6 7">
    <name type="scientific">Streptomyces chartreusis</name>
    <dbReference type="NCBI Taxonomy" id="1969"/>
    <lineage>
        <taxon>Bacteria</taxon>
        <taxon>Bacillati</taxon>
        <taxon>Actinomycetota</taxon>
        <taxon>Actinomycetes</taxon>
        <taxon>Kitasatosporales</taxon>
        <taxon>Streptomycetaceae</taxon>
        <taxon>Streptomyces</taxon>
    </lineage>
</organism>
<dbReference type="SMART" id="SM01209">
    <property type="entry name" value="GARS_A"/>
    <property type="match status" value="1"/>
</dbReference>
<evidence type="ECO:0000259" key="5">
    <source>
        <dbReference type="PROSITE" id="PS50975"/>
    </source>
</evidence>
<evidence type="ECO:0000256" key="2">
    <source>
        <dbReference type="ARBA" id="ARBA00022741"/>
    </source>
</evidence>
<evidence type="ECO:0000313" key="6">
    <source>
        <dbReference type="EMBL" id="QKZ19966.1"/>
    </source>
</evidence>
<keyword evidence="2 4" id="KW-0547">Nucleotide-binding</keyword>
<dbReference type="InterPro" id="IPR013815">
    <property type="entry name" value="ATP_grasp_subdomain_1"/>
</dbReference>
<dbReference type="Gene3D" id="3.30.1490.20">
    <property type="entry name" value="ATP-grasp fold, A domain"/>
    <property type="match status" value="1"/>
</dbReference>
<dbReference type="GO" id="GO:0016874">
    <property type="term" value="F:ligase activity"/>
    <property type="evidence" value="ECO:0007669"/>
    <property type="project" value="UniProtKB-KW"/>
</dbReference>
<evidence type="ECO:0000313" key="7">
    <source>
        <dbReference type="Proteomes" id="UP000509418"/>
    </source>
</evidence>
<name>A0A7H8T8Z7_STRCX</name>
<feature type="domain" description="ATP-grasp" evidence="5">
    <location>
        <begin position="122"/>
        <end position="324"/>
    </location>
</feature>
<dbReference type="SUPFAM" id="SSF56059">
    <property type="entry name" value="Glutathione synthetase ATP-binding domain-like"/>
    <property type="match status" value="1"/>
</dbReference>
<evidence type="ECO:0000256" key="3">
    <source>
        <dbReference type="ARBA" id="ARBA00022840"/>
    </source>
</evidence>